<comment type="catalytic activity">
    <reaction evidence="10">
        <text>an acyl phosphate + sn-glycerol 3-phosphate = a 1-acyl-sn-glycero-3-phosphate + phosphate</text>
        <dbReference type="Rhea" id="RHEA:34075"/>
        <dbReference type="ChEBI" id="CHEBI:43474"/>
        <dbReference type="ChEBI" id="CHEBI:57597"/>
        <dbReference type="ChEBI" id="CHEBI:57970"/>
        <dbReference type="ChEBI" id="CHEBI:59918"/>
        <dbReference type="EC" id="2.3.1.275"/>
    </reaction>
</comment>
<dbReference type="EC" id="2.3.1.275" evidence="10"/>
<sequence>MSSFDPTSIWALGAAALLGYLLGSIPFGLVLTKAAGLGDIRSIGSGNIGATNVLRTGHKGLALATLLLDGGKGAVAVLIAGIFDPTLAVLAGGGAMLGHIFPVWLGFKGGKGVATALGTLLAVMWPVGVLCCLVWLVMALLFRMSSLASLTAVAAAPVLGWALSDVPIFGMVWTDLLRAALALFIAVLVFIRHDGNIRRLLRGEEPKIGQKKPAEG</sequence>
<feature type="transmembrane region" description="Helical" evidence="10">
    <location>
        <begin position="87"/>
        <end position="107"/>
    </location>
</feature>
<keyword evidence="1 10" id="KW-1003">Cell membrane</keyword>
<keyword evidence="11" id="KW-0012">Acyltransferase</keyword>
<evidence type="ECO:0000256" key="6">
    <source>
        <dbReference type="ARBA" id="ARBA00023098"/>
    </source>
</evidence>
<keyword evidence="4 10" id="KW-0812">Transmembrane</keyword>
<comment type="subunit">
    <text evidence="10">Probably interacts with PlsX.</text>
</comment>
<evidence type="ECO:0000256" key="4">
    <source>
        <dbReference type="ARBA" id="ARBA00022692"/>
    </source>
</evidence>
<evidence type="ECO:0000313" key="12">
    <source>
        <dbReference type="Proteomes" id="UP001262410"/>
    </source>
</evidence>
<dbReference type="HAMAP" id="MF_01043">
    <property type="entry name" value="PlsY"/>
    <property type="match status" value="1"/>
</dbReference>
<dbReference type="GO" id="GO:0004366">
    <property type="term" value="F:glycerol-3-phosphate O-acyltransferase activity"/>
    <property type="evidence" value="ECO:0007669"/>
    <property type="project" value="UniProtKB-EC"/>
</dbReference>
<reference evidence="11 12" key="1">
    <citation type="submission" date="2023-07" db="EMBL/GenBank/DDBJ databases">
        <title>Sorghum-associated microbial communities from plants grown in Nebraska, USA.</title>
        <authorList>
            <person name="Schachtman D."/>
        </authorList>
    </citation>
    <scope>NUCLEOTIDE SEQUENCE [LARGE SCALE GENOMIC DNA]</scope>
    <source>
        <strain evidence="11 12">584</strain>
    </source>
</reference>
<protein>
    <recommendedName>
        <fullName evidence="10">Glycerol-3-phosphate acyltransferase</fullName>
    </recommendedName>
    <alternativeName>
        <fullName evidence="10">Acyl-PO4 G3P acyltransferase</fullName>
    </alternativeName>
    <alternativeName>
        <fullName evidence="10">Acyl-phosphate--glycerol-3-phosphate acyltransferase</fullName>
    </alternativeName>
    <alternativeName>
        <fullName evidence="10">G3P acyltransferase</fullName>
        <shortName evidence="10">GPAT</shortName>
        <ecNumber evidence="10">2.3.1.275</ecNumber>
    </alternativeName>
    <alternativeName>
        <fullName evidence="10">Lysophosphatidic acid synthase</fullName>
        <shortName evidence="10">LPA synthase</shortName>
    </alternativeName>
</protein>
<evidence type="ECO:0000256" key="3">
    <source>
        <dbReference type="ARBA" id="ARBA00022679"/>
    </source>
</evidence>
<keyword evidence="6 10" id="KW-0443">Lipid metabolism</keyword>
<gene>
    <name evidence="10" type="primary">plsY</name>
    <name evidence="11" type="ORF">E9232_000224</name>
</gene>
<keyword evidence="5 10" id="KW-1133">Transmembrane helix</keyword>
<name>A0ABU1JGI2_9PROT</name>
<organism evidence="11 12">
    <name type="scientific">Inquilinus ginsengisoli</name>
    <dbReference type="NCBI Taxonomy" id="363840"/>
    <lineage>
        <taxon>Bacteria</taxon>
        <taxon>Pseudomonadati</taxon>
        <taxon>Pseudomonadota</taxon>
        <taxon>Alphaproteobacteria</taxon>
        <taxon>Rhodospirillales</taxon>
        <taxon>Rhodospirillaceae</taxon>
        <taxon>Inquilinus</taxon>
    </lineage>
</organism>
<comment type="function">
    <text evidence="10">Catalyzes the transfer of an acyl group from acyl-phosphate (acyl-PO(4)) to glycerol-3-phosphate (G3P) to form lysophosphatidic acid (LPA). This enzyme utilizes acyl-phosphate as fatty acyl donor, but not acyl-CoA or acyl-ACP.</text>
</comment>
<dbReference type="Pfam" id="PF02660">
    <property type="entry name" value="G3P_acyltransf"/>
    <property type="match status" value="1"/>
</dbReference>
<dbReference type="PANTHER" id="PTHR30309:SF0">
    <property type="entry name" value="GLYCEROL-3-PHOSPHATE ACYLTRANSFERASE-RELATED"/>
    <property type="match status" value="1"/>
</dbReference>
<comment type="pathway">
    <text evidence="10">Lipid metabolism; phospholipid metabolism.</text>
</comment>
<feature type="transmembrane region" description="Helical" evidence="10">
    <location>
        <begin position="61"/>
        <end position="80"/>
    </location>
</feature>
<evidence type="ECO:0000313" key="11">
    <source>
        <dbReference type="EMBL" id="MDR6287725.1"/>
    </source>
</evidence>
<keyword evidence="2 10" id="KW-0444">Lipid biosynthesis</keyword>
<comment type="caution">
    <text evidence="11">The sequence shown here is derived from an EMBL/GenBank/DDBJ whole genome shotgun (WGS) entry which is preliminary data.</text>
</comment>
<comment type="similarity">
    <text evidence="10">Belongs to the PlsY family.</text>
</comment>
<dbReference type="InterPro" id="IPR003811">
    <property type="entry name" value="G3P_acylTferase_PlsY"/>
</dbReference>
<evidence type="ECO:0000256" key="5">
    <source>
        <dbReference type="ARBA" id="ARBA00022989"/>
    </source>
</evidence>
<evidence type="ECO:0000256" key="10">
    <source>
        <dbReference type="HAMAP-Rule" id="MF_01043"/>
    </source>
</evidence>
<proteinExistence type="inferred from homology"/>
<keyword evidence="7 10" id="KW-0472">Membrane</keyword>
<keyword evidence="9 10" id="KW-1208">Phospholipid metabolism</keyword>
<comment type="subcellular location">
    <subcellularLocation>
        <location evidence="10">Cell membrane</location>
        <topology evidence="10">Multi-pass membrane protein</topology>
    </subcellularLocation>
</comment>
<dbReference type="RefSeq" id="WP_309791617.1">
    <property type="nucleotide sequence ID" value="NZ_JAVDPW010000001.1"/>
</dbReference>
<keyword evidence="3 10" id="KW-0808">Transferase</keyword>
<keyword evidence="12" id="KW-1185">Reference proteome</keyword>
<evidence type="ECO:0000256" key="1">
    <source>
        <dbReference type="ARBA" id="ARBA00022475"/>
    </source>
</evidence>
<dbReference type="PANTHER" id="PTHR30309">
    <property type="entry name" value="INNER MEMBRANE PROTEIN YGIH"/>
    <property type="match status" value="1"/>
</dbReference>
<dbReference type="NCBIfam" id="TIGR00023">
    <property type="entry name" value="glycerol-3-phosphate 1-O-acyltransferase PlsY"/>
    <property type="match status" value="1"/>
</dbReference>
<evidence type="ECO:0000256" key="2">
    <source>
        <dbReference type="ARBA" id="ARBA00022516"/>
    </source>
</evidence>
<dbReference type="EMBL" id="JAVDPW010000001">
    <property type="protein sequence ID" value="MDR6287725.1"/>
    <property type="molecule type" value="Genomic_DNA"/>
</dbReference>
<evidence type="ECO:0000256" key="7">
    <source>
        <dbReference type="ARBA" id="ARBA00023136"/>
    </source>
</evidence>
<evidence type="ECO:0000256" key="8">
    <source>
        <dbReference type="ARBA" id="ARBA00023209"/>
    </source>
</evidence>
<evidence type="ECO:0000256" key="9">
    <source>
        <dbReference type="ARBA" id="ARBA00023264"/>
    </source>
</evidence>
<keyword evidence="8 10" id="KW-0594">Phospholipid biosynthesis</keyword>
<dbReference type="SMART" id="SM01207">
    <property type="entry name" value="G3P_acyltransf"/>
    <property type="match status" value="1"/>
</dbReference>
<feature type="transmembrane region" description="Helical" evidence="10">
    <location>
        <begin position="113"/>
        <end position="140"/>
    </location>
</feature>
<dbReference type="Proteomes" id="UP001262410">
    <property type="component" value="Unassembled WGS sequence"/>
</dbReference>
<feature type="transmembrane region" description="Helical" evidence="10">
    <location>
        <begin position="170"/>
        <end position="191"/>
    </location>
</feature>
<accession>A0ABU1JGI2</accession>